<dbReference type="InterPro" id="IPR036063">
    <property type="entry name" value="Smr_dom_sf"/>
</dbReference>
<evidence type="ECO:0000313" key="2">
    <source>
        <dbReference type="EMBL" id="KXB30604.1"/>
    </source>
</evidence>
<dbReference type="PANTHER" id="PTHR35562:SF2">
    <property type="entry name" value="DNA ENDONUCLEASE SMRA-RELATED"/>
    <property type="match status" value="1"/>
</dbReference>
<dbReference type="EMBL" id="LODL01000021">
    <property type="protein sequence ID" value="KXB30604.1"/>
    <property type="molecule type" value="Genomic_DNA"/>
</dbReference>
<keyword evidence="3" id="KW-1185">Reference proteome</keyword>
<dbReference type="STRING" id="281362.AT959_12365"/>
<accession>A0A133XI32</accession>
<evidence type="ECO:0000313" key="3">
    <source>
        <dbReference type="Proteomes" id="UP000070186"/>
    </source>
</evidence>
<evidence type="ECO:0000259" key="1">
    <source>
        <dbReference type="PROSITE" id="PS50828"/>
    </source>
</evidence>
<feature type="domain" description="Smr" evidence="1">
    <location>
        <begin position="94"/>
        <end position="175"/>
    </location>
</feature>
<dbReference type="PROSITE" id="PS50828">
    <property type="entry name" value="SMR"/>
    <property type="match status" value="1"/>
</dbReference>
<sequence length="179" mass="19681">MPSDPELAAFQLAMSGVQPLPAPNRVLLGGPLPPPCPQQFVADEQAALHESLHGPIGLQDRLEGGDEPNYLRQGLAGSILKDLRRGRWVIQEELDLHGLNRDEARHLLGNFLAECLHHGTRCVRIIHGKGHGSPQKLSILRQLVRGWLMQRIEILAFCQARPQDGGEGALIALLRSSKK</sequence>
<reference evidence="2 3" key="1">
    <citation type="submission" date="2015-12" db="EMBL/GenBank/DDBJ databases">
        <title>Nitrous oxide reduction kinetics distinguish bacteria harboring typical versus atypical NosZ.</title>
        <authorList>
            <person name="Yoon S."/>
            <person name="Nissen S."/>
            <person name="Park D."/>
            <person name="Sanford R.A."/>
            <person name="Loeffler F.E."/>
        </authorList>
    </citation>
    <scope>NUCLEOTIDE SEQUENCE [LARGE SCALE GENOMIC DNA]</scope>
    <source>
        <strain evidence="2 3">ATCC BAA-841</strain>
    </source>
</reference>
<proteinExistence type="predicted"/>
<gene>
    <name evidence="2" type="ORF">AT959_12365</name>
</gene>
<dbReference type="Proteomes" id="UP000070186">
    <property type="component" value="Unassembled WGS sequence"/>
</dbReference>
<name>A0A133XI32_9RHOO</name>
<dbReference type="Gene3D" id="3.30.1370.110">
    <property type="match status" value="1"/>
</dbReference>
<comment type="caution">
    <text evidence="2">The sequence shown here is derived from an EMBL/GenBank/DDBJ whole genome shotgun (WGS) entry which is preliminary data.</text>
</comment>
<dbReference type="AlphaFoldDB" id="A0A133XI32"/>
<dbReference type="PANTHER" id="PTHR35562">
    <property type="entry name" value="DNA ENDONUCLEASE SMRA-RELATED"/>
    <property type="match status" value="1"/>
</dbReference>
<dbReference type="SUPFAM" id="SSF160443">
    <property type="entry name" value="SMR domain-like"/>
    <property type="match status" value="1"/>
</dbReference>
<organism evidence="2 3">
    <name type="scientific">Dechloromonas denitrificans</name>
    <dbReference type="NCBI Taxonomy" id="281362"/>
    <lineage>
        <taxon>Bacteria</taxon>
        <taxon>Pseudomonadati</taxon>
        <taxon>Pseudomonadota</taxon>
        <taxon>Betaproteobacteria</taxon>
        <taxon>Rhodocyclales</taxon>
        <taxon>Azonexaceae</taxon>
        <taxon>Dechloromonas</taxon>
    </lineage>
</organism>
<protein>
    <recommendedName>
        <fullName evidence="1">Smr domain-containing protein</fullName>
    </recommendedName>
</protein>
<dbReference type="Pfam" id="PF01713">
    <property type="entry name" value="Smr"/>
    <property type="match status" value="1"/>
</dbReference>
<dbReference type="InterPro" id="IPR002625">
    <property type="entry name" value="Smr_dom"/>
</dbReference>
<dbReference type="SMART" id="SM00463">
    <property type="entry name" value="SMR"/>
    <property type="match status" value="1"/>
</dbReference>